<sequence length="106" mass="12162">MLRSEEGYEGQGVGKEPKLYWIEVDKQIHAFILGDKSHPQIERSDGADQFIWRLKEPGYVLDTTFVLQDLEGEKEDSLSYHKGETAIVFGMMSLSRKKTIRIVKTS</sequence>
<protein>
    <submittedName>
        <fullName evidence="1">Pentatricopeptide repeat-containing protein</fullName>
    </submittedName>
</protein>
<comment type="caution">
    <text evidence="1">The sequence shown here is derived from an EMBL/GenBank/DDBJ whole genome shotgun (WGS) entry which is preliminary data.</text>
</comment>
<gene>
    <name evidence="1" type="ORF">LOK49_LG06G01805</name>
</gene>
<reference evidence="1 2" key="1">
    <citation type="journal article" date="2022" name="Plant J.">
        <title>Chromosome-level genome of Camellia lanceoleosa provides a valuable resource for understanding genome evolution and self-incompatibility.</title>
        <authorList>
            <person name="Gong W."/>
            <person name="Xiao S."/>
            <person name="Wang L."/>
            <person name="Liao Z."/>
            <person name="Chang Y."/>
            <person name="Mo W."/>
            <person name="Hu G."/>
            <person name="Li W."/>
            <person name="Zhao G."/>
            <person name="Zhu H."/>
            <person name="Hu X."/>
            <person name="Ji K."/>
            <person name="Xiang X."/>
            <person name="Song Q."/>
            <person name="Yuan D."/>
            <person name="Jin S."/>
            <person name="Zhang L."/>
        </authorList>
    </citation>
    <scope>NUCLEOTIDE SEQUENCE [LARGE SCALE GENOMIC DNA]</scope>
    <source>
        <strain evidence="1">SQ_2022a</strain>
    </source>
</reference>
<proteinExistence type="predicted"/>
<name>A0ACC0HF65_9ERIC</name>
<evidence type="ECO:0000313" key="1">
    <source>
        <dbReference type="EMBL" id="KAI8010556.1"/>
    </source>
</evidence>
<accession>A0ACC0HF65</accession>
<evidence type="ECO:0000313" key="2">
    <source>
        <dbReference type="Proteomes" id="UP001060215"/>
    </source>
</evidence>
<keyword evidence="2" id="KW-1185">Reference proteome</keyword>
<organism evidence="1 2">
    <name type="scientific">Camellia lanceoleosa</name>
    <dbReference type="NCBI Taxonomy" id="1840588"/>
    <lineage>
        <taxon>Eukaryota</taxon>
        <taxon>Viridiplantae</taxon>
        <taxon>Streptophyta</taxon>
        <taxon>Embryophyta</taxon>
        <taxon>Tracheophyta</taxon>
        <taxon>Spermatophyta</taxon>
        <taxon>Magnoliopsida</taxon>
        <taxon>eudicotyledons</taxon>
        <taxon>Gunneridae</taxon>
        <taxon>Pentapetalae</taxon>
        <taxon>asterids</taxon>
        <taxon>Ericales</taxon>
        <taxon>Theaceae</taxon>
        <taxon>Camellia</taxon>
    </lineage>
</organism>
<dbReference type="EMBL" id="CM045762">
    <property type="protein sequence ID" value="KAI8010556.1"/>
    <property type="molecule type" value="Genomic_DNA"/>
</dbReference>
<dbReference type="Proteomes" id="UP001060215">
    <property type="component" value="Chromosome 5"/>
</dbReference>